<name>A0A839V2R4_9PROT</name>
<evidence type="ECO:0000313" key="2">
    <source>
        <dbReference type="Proteomes" id="UP000557688"/>
    </source>
</evidence>
<protein>
    <submittedName>
        <fullName evidence="1">Uncharacterized protein</fullName>
    </submittedName>
</protein>
<reference evidence="1 2" key="1">
    <citation type="submission" date="2020-08" db="EMBL/GenBank/DDBJ databases">
        <title>Genomic Encyclopedia of Type Strains, Phase III (KMG-III): the genomes of soil and plant-associated and newly described type strains.</title>
        <authorList>
            <person name="Whitman W."/>
        </authorList>
    </citation>
    <scope>NUCLEOTIDE SEQUENCE [LARGE SCALE GENOMIC DNA]</scope>
    <source>
        <strain evidence="1 2">CECT 8088</strain>
    </source>
</reference>
<gene>
    <name evidence="1" type="ORF">FHR90_002900</name>
</gene>
<proteinExistence type="predicted"/>
<dbReference type="RefSeq" id="WP_183275447.1">
    <property type="nucleotide sequence ID" value="NZ_JACHXV010000016.1"/>
</dbReference>
<sequence length="385" mass="41374">MSVAEARSTTSPQGAVAQHRGFAVPFIGSLLGGTRVRLGARGTAEFLLPNRHGTRGFLLESWPALRETHGPTLHDLRLVQYLDRLPVLSPPAIQAASHLVAMEGFAGAAASRLARRRERLERNRLARRVTLLRRFAAASGETRWAQSPCASPLGSAGAIAWEAVGIGRVAELTGLGRPEIALCLDDLSRVLPSVGGPAAERSRPARLIALLDECRAEWHEVGRSGGTAPTASLGLRLAEQAGRAVQSAGQLLHGLEEACRDVAALLEMWQRDRTAPAALAHRLDLALDGWERICLLWRDANAAHADAPSEDPTRATLLAELARIACLLPAPSQTDLAAPDHHDPRPIRVGPVRDGASVTRLLRNERIRLAELELNMTDETAGVPQ</sequence>
<comment type="caution">
    <text evidence="1">The sequence shown here is derived from an EMBL/GenBank/DDBJ whole genome shotgun (WGS) entry which is preliminary data.</text>
</comment>
<dbReference type="EMBL" id="JACHXV010000016">
    <property type="protein sequence ID" value="MBB3175053.1"/>
    <property type="molecule type" value="Genomic_DNA"/>
</dbReference>
<keyword evidence="2" id="KW-1185">Reference proteome</keyword>
<dbReference type="Proteomes" id="UP000557688">
    <property type="component" value="Unassembled WGS sequence"/>
</dbReference>
<accession>A0A839V2R4</accession>
<organism evidence="1 2">
    <name type="scientific">Endobacter medicaginis</name>
    <dbReference type="NCBI Taxonomy" id="1181271"/>
    <lineage>
        <taxon>Bacteria</taxon>
        <taxon>Pseudomonadati</taxon>
        <taxon>Pseudomonadota</taxon>
        <taxon>Alphaproteobacteria</taxon>
        <taxon>Acetobacterales</taxon>
        <taxon>Acetobacteraceae</taxon>
        <taxon>Endobacter</taxon>
    </lineage>
</organism>
<evidence type="ECO:0000313" key="1">
    <source>
        <dbReference type="EMBL" id="MBB3175053.1"/>
    </source>
</evidence>
<dbReference type="AlphaFoldDB" id="A0A839V2R4"/>